<dbReference type="EMBL" id="CM000136">
    <property type="protein sequence ID" value="EEC67875.1"/>
    <property type="molecule type" value="Genomic_DNA"/>
</dbReference>
<sequence>MEELMYLDLSDCSGIRELPESFGKLKKLLHLDFSDCSCIISLSLCLGSLTELQYLNLSCSSDLYLPEVQFLGNLTKLEYLNLSCSSNLFIPGVQFLGALTKLNYLNLSSQHSNLQSLPEDFGSLIELKYLSLSGCDMIVELPRSFEKLKNLVHLDLSCCSSLLSIPQALHGLAKLEYLNLSLQNGEIHQDKLPLIGLPEVIGSLRNLRYLNLARCMDYVFDNPSTDQTDSFIGSISTFSNLEHLDLCENKILCRLPESIGSLRMLHTLNLSGSSKLARLPECLIKMESLKVLNVKGCKLFEAKLPQSNFLFTLPHFVVHAGEGQSRSNLPLLEHAILDKQLELSRLENVKSTQEARSIKLIEKESINDLKLEWTRGADRYVEDMNVLEEMVPPSTLTEFKIEGYSSISFPSWVMNTGNHLPNLVRIILWDLPKCNSLPPFGQLPNLGNITLGRMHGLRRIDRGIYGGPGAFPRLTRFRLLAMHNLEELDFRDDLQTQLVFPVLHNMEISDCPKVRMKSSPPRAVNWTIILSDNVLSSRVERCHTSASSFSAVACLSVHLCKLVPMHQWLLLCHLPPLVDLHIEGCGDLSSASPEIIRALSSLESLTLEDNDQGEGLPRWLGELQCLQDLSLVGFQELKDLEGNMRRLTSLQSLDLYGCNTMASLPQWLGELTSLEKLTLRYRKNLNDLQQTMCDNLTSLQPLTLEKCVRIPSQPERMSKLNSLKELKDNQAEQPRLLGGITCVQNLTLNGFPDLLDLQGSMRQLTSLPSLYLYQCNSMTSLPQWLGELTSLKRLRIEGCEKLNDLQETLCNITSLQSLELEFCHRIHSLPERMGDLISLKELQIDRCKGISSLPENNLLISAALARQAVGGEYQVAKSKPLINLQDFFHGRNEIDQLGTDVFMRVHSMQQIQREQSSAHPQSLQVQLYLLTFNSTSELTTVWLEHTPGQARVLGN</sequence>
<reference evidence="4 5" key="1">
    <citation type="journal article" date="2005" name="PLoS Biol.">
        <title>The genomes of Oryza sativa: a history of duplications.</title>
        <authorList>
            <person name="Yu J."/>
            <person name="Wang J."/>
            <person name="Lin W."/>
            <person name="Li S."/>
            <person name="Li H."/>
            <person name="Zhou J."/>
            <person name="Ni P."/>
            <person name="Dong W."/>
            <person name="Hu S."/>
            <person name="Zeng C."/>
            <person name="Zhang J."/>
            <person name="Zhang Y."/>
            <person name="Li R."/>
            <person name="Xu Z."/>
            <person name="Li S."/>
            <person name="Li X."/>
            <person name="Zheng H."/>
            <person name="Cong L."/>
            <person name="Lin L."/>
            <person name="Yin J."/>
            <person name="Geng J."/>
            <person name="Li G."/>
            <person name="Shi J."/>
            <person name="Liu J."/>
            <person name="Lv H."/>
            <person name="Li J."/>
            <person name="Wang J."/>
            <person name="Deng Y."/>
            <person name="Ran L."/>
            <person name="Shi X."/>
            <person name="Wang X."/>
            <person name="Wu Q."/>
            <person name="Li C."/>
            <person name="Ren X."/>
            <person name="Wang J."/>
            <person name="Wang X."/>
            <person name="Li D."/>
            <person name="Liu D."/>
            <person name="Zhang X."/>
            <person name="Ji Z."/>
            <person name="Zhao W."/>
            <person name="Sun Y."/>
            <person name="Zhang Z."/>
            <person name="Bao J."/>
            <person name="Han Y."/>
            <person name="Dong L."/>
            <person name="Ji J."/>
            <person name="Chen P."/>
            <person name="Wu S."/>
            <person name="Liu J."/>
            <person name="Xiao Y."/>
            <person name="Bu D."/>
            <person name="Tan J."/>
            <person name="Yang L."/>
            <person name="Ye C."/>
            <person name="Zhang J."/>
            <person name="Xu J."/>
            <person name="Zhou Y."/>
            <person name="Yu Y."/>
            <person name="Zhang B."/>
            <person name="Zhuang S."/>
            <person name="Wei H."/>
            <person name="Liu B."/>
            <person name="Lei M."/>
            <person name="Yu H."/>
            <person name="Li Y."/>
            <person name="Xu H."/>
            <person name="Wei S."/>
            <person name="He X."/>
            <person name="Fang L."/>
            <person name="Zhang Z."/>
            <person name="Zhang Y."/>
            <person name="Huang X."/>
            <person name="Su Z."/>
            <person name="Tong W."/>
            <person name="Li J."/>
            <person name="Tong Z."/>
            <person name="Li S."/>
            <person name="Ye J."/>
            <person name="Wang L."/>
            <person name="Fang L."/>
            <person name="Lei T."/>
            <person name="Chen C."/>
            <person name="Chen H."/>
            <person name="Xu Z."/>
            <person name="Li H."/>
            <person name="Huang H."/>
            <person name="Zhang F."/>
            <person name="Xu H."/>
            <person name="Li N."/>
            <person name="Zhao C."/>
            <person name="Li S."/>
            <person name="Dong L."/>
            <person name="Huang Y."/>
            <person name="Li L."/>
            <person name="Xi Y."/>
            <person name="Qi Q."/>
            <person name="Li W."/>
            <person name="Zhang B."/>
            <person name="Hu W."/>
            <person name="Zhang Y."/>
            <person name="Tian X."/>
            <person name="Jiao Y."/>
            <person name="Liang X."/>
            <person name="Jin J."/>
            <person name="Gao L."/>
            <person name="Zheng W."/>
            <person name="Hao B."/>
            <person name="Liu S."/>
            <person name="Wang W."/>
            <person name="Yuan L."/>
            <person name="Cao M."/>
            <person name="McDermott J."/>
            <person name="Samudrala R."/>
            <person name="Wang J."/>
            <person name="Wong G.K."/>
            <person name="Yang H."/>
        </authorList>
    </citation>
    <scope>NUCLEOTIDE SEQUENCE [LARGE SCALE GENOMIC DNA]</scope>
    <source>
        <strain evidence="5">cv. 93-11</strain>
    </source>
</reference>
<organism evidence="4 5">
    <name type="scientific">Oryza sativa subsp. indica</name>
    <name type="common">Rice</name>
    <dbReference type="NCBI Taxonomy" id="39946"/>
    <lineage>
        <taxon>Eukaryota</taxon>
        <taxon>Viridiplantae</taxon>
        <taxon>Streptophyta</taxon>
        <taxon>Embryophyta</taxon>
        <taxon>Tracheophyta</taxon>
        <taxon>Spermatophyta</taxon>
        <taxon>Magnoliopsida</taxon>
        <taxon>Liliopsida</taxon>
        <taxon>Poales</taxon>
        <taxon>Poaceae</taxon>
        <taxon>BOP clade</taxon>
        <taxon>Oryzoideae</taxon>
        <taxon>Oryzeae</taxon>
        <taxon>Oryzinae</taxon>
        <taxon>Oryza</taxon>
        <taxon>Oryza sativa</taxon>
    </lineage>
</organism>
<dbReference type="Gene3D" id="3.80.10.10">
    <property type="entry name" value="Ribonuclease Inhibitor"/>
    <property type="match status" value="4"/>
</dbReference>
<dbReference type="PANTHER" id="PTHR47186:SF3">
    <property type="entry name" value="OS09G0267800 PROTEIN"/>
    <property type="match status" value="1"/>
</dbReference>
<evidence type="ECO:0000259" key="2">
    <source>
        <dbReference type="Pfam" id="PF23598"/>
    </source>
</evidence>
<dbReference type="InterPro" id="IPR055414">
    <property type="entry name" value="LRR_R13L4/SHOC2-like"/>
</dbReference>
<dbReference type="AlphaFoldDB" id="B8BJN9"/>
<evidence type="ECO:0000313" key="4">
    <source>
        <dbReference type="EMBL" id="EEC67875.1"/>
    </source>
</evidence>
<feature type="domain" description="Disease resistance R13L4/SHOC-2-like LRR" evidence="2">
    <location>
        <begin position="93"/>
        <end position="249"/>
    </location>
</feature>
<dbReference type="SUPFAM" id="SSF52047">
    <property type="entry name" value="RNI-like"/>
    <property type="match status" value="1"/>
</dbReference>
<feature type="domain" description="R13L1/DRL21-like LRR repeat region" evidence="3">
    <location>
        <begin position="337"/>
        <end position="454"/>
    </location>
</feature>
<dbReference type="InterPro" id="IPR032675">
    <property type="entry name" value="LRR_dom_sf"/>
</dbReference>
<dbReference type="InterPro" id="IPR056789">
    <property type="entry name" value="LRR_R13L1-DRL21"/>
</dbReference>
<dbReference type="Pfam" id="PF23598">
    <property type="entry name" value="LRR_14"/>
    <property type="match status" value="1"/>
</dbReference>
<dbReference type="Gramene" id="BGIOSGA034304-TA">
    <property type="protein sequence ID" value="BGIOSGA034304-PA"/>
    <property type="gene ID" value="BGIOSGA034304"/>
</dbReference>
<name>B8BJN9_ORYSI</name>
<dbReference type="SUPFAM" id="SSF52058">
    <property type="entry name" value="L domain-like"/>
    <property type="match status" value="1"/>
</dbReference>
<evidence type="ECO:0000259" key="3">
    <source>
        <dbReference type="Pfam" id="PF25019"/>
    </source>
</evidence>
<keyword evidence="5" id="KW-1185">Reference proteome</keyword>
<protein>
    <submittedName>
        <fullName evidence="4">Uncharacterized protein</fullName>
    </submittedName>
</protein>
<evidence type="ECO:0000256" key="1">
    <source>
        <dbReference type="ARBA" id="ARBA00022737"/>
    </source>
</evidence>
<dbReference type="HOGENOM" id="CLU_000837_15_0_1"/>
<accession>B8BJN9</accession>
<dbReference type="PANTHER" id="PTHR47186">
    <property type="entry name" value="LEUCINE-RICH REPEAT-CONTAINING PROTEIN 57"/>
    <property type="match status" value="1"/>
</dbReference>
<dbReference type="STRING" id="39946.B8BJN9"/>
<gene>
    <name evidence="4" type="ORF">OsI_35510</name>
</gene>
<dbReference type="OMA" id="ELEFCHR"/>
<keyword evidence="1" id="KW-0677">Repeat</keyword>
<proteinExistence type="predicted"/>
<dbReference type="Proteomes" id="UP000007015">
    <property type="component" value="Chromosome 11"/>
</dbReference>
<evidence type="ECO:0000313" key="5">
    <source>
        <dbReference type="Proteomes" id="UP000007015"/>
    </source>
</evidence>
<dbReference type="Pfam" id="PF25019">
    <property type="entry name" value="LRR_R13L1-DRL21"/>
    <property type="match status" value="1"/>
</dbReference>